<protein>
    <recommendedName>
        <fullName evidence="7">Flavin prenyltransferase UbiX</fullName>
        <ecNumber evidence="7">2.5.1.129</ecNumber>
    </recommendedName>
</protein>
<comment type="function">
    <text evidence="7">Flavin prenyltransferase that catalyzes the synthesis of the prenylated FMN cofactor (prenyl-FMN) for 4-hydroxy-3-polyprenylbenzoic acid decarboxylase UbiD. The prenyltransferase is metal-independent and links a dimethylallyl moiety from dimethylallyl monophosphate (DMAP) to the flavin N5 and C6 atoms of FMN.</text>
</comment>
<feature type="binding site" evidence="7">
    <location>
        <position position="206"/>
    </location>
    <ligand>
        <name>dimethylallyl phosphate</name>
        <dbReference type="ChEBI" id="CHEBI:88052"/>
    </ligand>
</feature>
<dbReference type="SUPFAM" id="SSF52507">
    <property type="entry name" value="Homo-oligomeric flavin-containing Cys decarboxylases, HFCD"/>
    <property type="match status" value="1"/>
</dbReference>
<evidence type="ECO:0000313" key="10">
    <source>
        <dbReference type="Proteomes" id="UP000019184"/>
    </source>
</evidence>
<reference evidence="9 10" key="1">
    <citation type="journal article" date="2014" name="ISME J.">
        <title>Candidatus Competibacter-lineage genomes retrieved from metagenomes reveal functional metabolic diversity.</title>
        <authorList>
            <person name="McIlroy S.J."/>
            <person name="Albertsen M."/>
            <person name="Andresen E.K."/>
            <person name="Saunders A.M."/>
            <person name="Kristiansen R."/>
            <person name="Stokholm-Bjerregaard M."/>
            <person name="Nielsen K.L."/>
            <person name="Nielsen P.H."/>
        </authorList>
    </citation>
    <scope>NUCLEOTIDE SEQUENCE [LARGE SCALE GENOMIC DNA]</scope>
    <source>
        <strain evidence="9 10">Run_B_J11</strain>
    </source>
</reference>
<feature type="binding site" evidence="7">
    <location>
        <position position="176"/>
    </location>
    <ligand>
        <name>FMN</name>
        <dbReference type="ChEBI" id="CHEBI:58210"/>
    </ligand>
</feature>
<feature type="binding site" evidence="7">
    <location>
        <position position="222"/>
    </location>
    <ligand>
        <name>dimethylallyl phosphate</name>
        <dbReference type="ChEBI" id="CHEBI:88052"/>
    </ligand>
</feature>
<evidence type="ECO:0000256" key="6">
    <source>
        <dbReference type="ARBA" id="ARBA00060793"/>
    </source>
</evidence>
<feature type="binding site" evidence="7">
    <location>
        <position position="76"/>
    </location>
    <ligand>
        <name>FMN</name>
        <dbReference type="ChEBI" id="CHEBI:58210"/>
    </ligand>
</feature>
<feature type="binding site" evidence="7">
    <location>
        <begin position="50"/>
        <end position="52"/>
    </location>
    <ligand>
        <name>FMN</name>
        <dbReference type="ChEBI" id="CHEBI:58210"/>
    </ligand>
</feature>
<keyword evidence="9" id="KW-0456">Lyase</keyword>
<sequence>MECRKQHEKLHFALTHTNSRAKSRPQLSALDHMPMPEPPALRPIILGMTGASGADYGLRLLQCLLTAGWPVQLLLSKAAQIVIHMETDLHLPGRPRDIQRVLTEHYRCDPDQLRVYGQDEWTAPPASGSALAQAMVVCPCTTGALAAIANGNSDNLLERAADVSLKEGRKLILALRETPLSVIHLENMLRLARAGAVILPTNPGFYYRPTTAMELVDFIVARILDQLDISHMLLPRWGESPEPR</sequence>
<dbReference type="HAMAP" id="MF_01984">
    <property type="entry name" value="ubiX_pad"/>
    <property type="match status" value="1"/>
</dbReference>
<evidence type="ECO:0000256" key="4">
    <source>
        <dbReference type="ARBA" id="ARBA00022679"/>
    </source>
</evidence>
<keyword evidence="4 7" id="KW-0808">Transferase</keyword>
<dbReference type="EC" id="2.5.1.129" evidence="7"/>
<dbReference type="InterPro" id="IPR036551">
    <property type="entry name" value="Flavin_trans-like"/>
</dbReference>
<dbReference type="FunFam" id="3.40.50.1950:FF:000001">
    <property type="entry name" value="Flavin prenyltransferase UbiX"/>
    <property type="match status" value="1"/>
</dbReference>
<evidence type="ECO:0000313" key="9">
    <source>
        <dbReference type="EMBL" id="CDH47522.1"/>
    </source>
</evidence>
<organism evidence="9 10">
    <name type="scientific">Candidatus Contendobacter odensis Run_B_J11</name>
    <dbReference type="NCBI Taxonomy" id="1400861"/>
    <lineage>
        <taxon>Bacteria</taxon>
        <taxon>Pseudomonadati</taxon>
        <taxon>Pseudomonadota</taxon>
        <taxon>Gammaproteobacteria</taxon>
        <taxon>Candidatus Competibacteraceae</taxon>
        <taxon>Candidatus Contendibacter</taxon>
    </lineage>
</organism>
<dbReference type="PANTHER" id="PTHR43374:SF1">
    <property type="entry name" value="FLAVIN PRENYLTRANSFERASE PAD1, MITOCHONDRIAL"/>
    <property type="match status" value="1"/>
</dbReference>
<dbReference type="InterPro" id="IPR004507">
    <property type="entry name" value="UbiX-like"/>
</dbReference>
<keyword evidence="10" id="KW-1185">Reference proteome</keyword>
<dbReference type="PANTHER" id="PTHR43374">
    <property type="entry name" value="FLAVIN PRENYLTRANSFERASE"/>
    <property type="match status" value="1"/>
</dbReference>
<dbReference type="AlphaFoldDB" id="A0A7U7GG34"/>
<keyword evidence="2 7" id="KW-0285">Flavoprotein</keyword>
<comment type="catalytic activity">
    <reaction evidence="5 7">
        <text>dimethylallyl phosphate + FMNH2 = prenylated FMNH2 + phosphate</text>
        <dbReference type="Rhea" id="RHEA:37743"/>
        <dbReference type="ChEBI" id="CHEBI:43474"/>
        <dbReference type="ChEBI" id="CHEBI:57618"/>
        <dbReference type="ChEBI" id="CHEBI:87467"/>
        <dbReference type="ChEBI" id="CHEBI:88052"/>
        <dbReference type="EC" id="2.5.1.129"/>
    </reaction>
</comment>
<dbReference type="NCBIfam" id="TIGR00421">
    <property type="entry name" value="ubiX_pad"/>
    <property type="match status" value="1"/>
</dbReference>
<comment type="caution">
    <text evidence="9">The sequence shown here is derived from an EMBL/GenBank/DDBJ whole genome shotgun (WGS) entry which is preliminary data.</text>
</comment>
<dbReference type="InterPro" id="IPR003382">
    <property type="entry name" value="Flavoprotein"/>
</dbReference>
<name>A0A7U7GG34_9GAMM</name>
<evidence type="ECO:0000256" key="1">
    <source>
        <dbReference type="ARBA" id="ARBA00022602"/>
    </source>
</evidence>
<accession>A0A7U7GG34</accession>
<dbReference type="GO" id="GO:0106141">
    <property type="term" value="F:flavin prenyltransferase activity"/>
    <property type="evidence" value="ECO:0007669"/>
    <property type="project" value="UniProtKB-EC"/>
</dbReference>
<comment type="similarity">
    <text evidence="6 7">Belongs to the UbiX/PAD1 family.</text>
</comment>
<evidence type="ECO:0000256" key="7">
    <source>
        <dbReference type="HAMAP-Rule" id="MF_01984"/>
    </source>
</evidence>
<gene>
    <name evidence="7" type="primary">ubiX</name>
    <name evidence="9" type="ORF">BN874_830075</name>
</gene>
<proteinExistence type="inferred from homology"/>
<dbReference type="EMBL" id="CBTK010000302">
    <property type="protein sequence ID" value="CDH47522.1"/>
    <property type="molecule type" value="Genomic_DNA"/>
</dbReference>
<dbReference type="Pfam" id="PF02441">
    <property type="entry name" value="Flavoprotein"/>
    <property type="match status" value="1"/>
</dbReference>
<comment type="caution">
    <text evidence="7">Lacks conserved residue(s) required for the propagation of feature annotation.</text>
</comment>
<evidence type="ECO:0000259" key="8">
    <source>
        <dbReference type="Pfam" id="PF02441"/>
    </source>
</evidence>
<dbReference type="Gene3D" id="3.40.50.1950">
    <property type="entry name" value="Flavin prenyltransferase-like"/>
    <property type="match status" value="1"/>
</dbReference>
<keyword evidence="1 7" id="KW-0637">Prenyltransferase</keyword>
<evidence type="ECO:0000256" key="2">
    <source>
        <dbReference type="ARBA" id="ARBA00022630"/>
    </source>
</evidence>
<evidence type="ECO:0000256" key="3">
    <source>
        <dbReference type="ARBA" id="ARBA00022643"/>
    </source>
</evidence>
<keyword evidence="3 7" id="KW-0288">FMN</keyword>
<dbReference type="Proteomes" id="UP000019184">
    <property type="component" value="Unassembled WGS sequence"/>
</dbReference>
<evidence type="ECO:0000256" key="5">
    <source>
        <dbReference type="ARBA" id="ARBA00050612"/>
    </source>
</evidence>
<dbReference type="GO" id="GO:0016831">
    <property type="term" value="F:carboxy-lyase activity"/>
    <property type="evidence" value="ECO:0007669"/>
    <property type="project" value="TreeGrafter"/>
</dbReference>
<feature type="domain" description="Flavoprotein" evidence="8">
    <location>
        <begin position="44"/>
        <end position="227"/>
    </location>
</feature>